<protein>
    <submittedName>
        <fullName evidence="2">Uncharacterized protein</fullName>
    </submittedName>
</protein>
<proteinExistence type="predicted"/>
<feature type="compositionally biased region" description="Basic and acidic residues" evidence="1">
    <location>
        <begin position="110"/>
        <end position="153"/>
    </location>
</feature>
<organism evidence="2">
    <name type="scientific">Anopheles atroparvus</name>
    <name type="common">European mosquito</name>
    <dbReference type="NCBI Taxonomy" id="41427"/>
    <lineage>
        <taxon>Eukaryota</taxon>
        <taxon>Metazoa</taxon>
        <taxon>Ecdysozoa</taxon>
        <taxon>Arthropoda</taxon>
        <taxon>Hexapoda</taxon>
        <taxon>Insecta</taxon>
        <taxon>Pterygota</taxon>
        <taxon>Neoptera</taxon>
        <taxon>Endopterygota</taxon>
        <taxon>Diptera</taxon>
        <taxon>Nematocera</taxon>
        <taxon>Culicoidea</taxon>
        <taxon>Culicidae</taxon>
        <taxon>Anophelinae</taxon>
        <taxon>Anopheles</taxon>
    </lineage>
</organism>
<sequence>MDITCESLVTFLSSFQRKARYTDTSYLIFQQLHKGGVLYAFPQVVGLLQSPKKLVTSSAPSSPKPGDANEALVIDSPEDSILGKHKKQNGYKAKDTRKSAGSGIPRRQSKIAEKRRNRRSLELKAVEELPREESEETKEPTRHSPDAVHDETKVQVCDISGRRDASTADTSERRTLSVISSDEPDSVQTNIQVAVDFHHRPNSEVEPCRVSLPEANNNDLKCKTQNEPSRTVDSDVESVSTLTPSVGAGSELREDVTIARPNLAPANAPRMALPGVQIRRKQYPYEPCYLVGSELSDTSDFTDTASSVASDLEEVEYARVELRKGSSSGLCGTEQMPFTVDISGPQQQGAVNGHAIDKPFTALVGVDWGVTSARIDSNGGFRPAGH</sequence>
<feature type="region of interest" description="Disordered" evidence="1">
    <location>
        <begin position="76"/>
        <end position="185"/>
    </location>
</feature>
<reference evidence="2" key="1">
    <citation type="submission" date="2022-08" db="UniProtKB">
        <authorList>
            <consortium name="EnsemblMetazoa"/>
        </authorList>
    </citation>
    <scope>IDENTIFICATION</scope>
    <source>
        <strain evidence="2">EBRO</strain>
    </source>
</reference>
<dbReference type="VEuPathDB" id="VectorBase:AATE010404"/>
<accession>A0A182J303</accession>
<name>A0A182J303_ANOAO</name>
<evidence type="ECO:0000256" key="1">
    <source>
        <dbReference type="SAM" id="MobiDB-lite"/>
    </source>
</evidence>
<feature type="compositionally biased region" description="Basic and acidic residues" evidence="1">
    <location>
        <begin position="160"/>
        <end position="175"/>
    </location>
</feature>
<dbReference type="AlphaFoldDB" id="A0A182J303"/>
<evidence type="ECO:0000313" key="2">
    <source>
        <dbReference type="EnsemblMetazoa" id="AATE010404-PA.1"/>
    </source>
</evidence>
<dbReference type="EnsemblMetazoa" id="AATE010404-RA">
    <property type="protein sequence ID" value="AATE010404-PA.1"/>
    <property type="gene ID" value="AATE010404"/>
</dbReference>